<dbReference type="Proteomes" id="UP000594195">
    <property type="component" value="Chromosome"/>
</dbReference>
<dbReference type="EMBL" id="CP040442">
    <property type="protein sequence ID" value="QOW09562.1"/>
    <property type="molecule type" value="Genomic_DNA"/>
</dbReference>
<name>A0A7M2Y838_9FLAO</name>
<evidence type="ECO:0000313" key="2">
    <source>
        <dbReference type="EMBL" id="QOW09562.1"/>
    </source>
</evidence>
<evidence type="ECO:0000313" key="3">
    <source>
        <dbReference type="Proteomes" id="UP000594195"/>
    </source>
</evidence>
<dbReference type="AlphaFoldDB" id="A0A7M2Y838"/>
<gene>
    <name evidence="2" type="ORF">Q73A0000_03875</name>
</gene>
<sequence>MAVFAIPNPKKTIQVDFPIEKIKKSILNIPLLNKNYRFSSSNEIFNQFTFESFEFLSVGVFLDFHLNSISENKTEINLEIRRKIGSFNQPAEITNANNHIDKLFKYIAQLTSMNDEEIESLKQKINTTPPIKKKNGCLKIGLIIFGCFVGLGILVNLFSNESNDKKEIVNVIDPRIEKLQSQKYSDLPITDKTFLLDSFFEGKNKFEAPNFHLNELINNSIATSSKFPETLEMKGFDGEFTKNYATNTLIRKDTSKNINYDKGTFQVVREIRSENAFGTKVRNKVVVYVKFNGKGYEVVDFKTE</sequence>
<protein>
    <submittedName>
        <fullName evidence="2">Uncharacterized protein</fullName>
    </submittedName>
</protein>
<reference evidence="2 3" key="1">
    <citation type="submission" date="2019-05" db="EMBL/GenBank/DDBJ databases">
        <title>Chryseobacterium sp. isolated from King George Island, maritime Antarctica.</title>
        <authorList>
            <person name="Peng X."/>
        </authorList>
    </citation>
    <scope>NUCLEOTIDE SEQUENCE [LARGE SCALE GENOMIC DNA]</scope>
    <source>
        <strain evidence="2 3">7-3A</strain>
    </source>
</reference>
<keyword evidence="1" id="KW-0472">Membrane</keyword>
<dbReference type="KEGG" id="kfa:Q73A0000_03875"/>
<accession>A0A7M2Y838</accession>
<keyword evidence="3" id="KW-1185">Reference proteome</keyword>
<keyword evidence="1" id="KW-0812">Transmembrane</keyword>
<proteinExistence type="predicted"/>
<dbReference type="RefSeq" id="WP_193812774.1">
    <property type="nucleotide sequence ID" value="NZ_CP040442.1"/>
</dbReference>
<feature type="transmembrane region" description="Helical" evidence="1">
    <location>
        <begin position="140"/>
        <end position="158"/>
    </location>
</feature>
<organism evidence="2 3">
    <name type="scientific">Kaistella flava</name>
    <name type="common">ex Peng et al. 2021</name>
    <dbReference type="NCBI Taxonomy" id="2038776"/>
    <lineage>
        <taxon>Bacteria</taxon>
        <taxon>Pseudomonadati</taxon>
        <taxon>Bacteroidota</taxon>
        <taxon>Flavobacteriia</taxon>
        <taxon>Flavobacteriales</taxon>
        <taxon>Weeksellaceae</taxon>
        <taxon>Chryseobacterium group</taxon>
        <taxon>Kaistella</taxon>
    </lineage>
</organism>
<evidence type="ECO:0000256" key="1">
    <source>
        <dbReference type="SAM" id="Phobius"/>
    </source>
</evidence>
<keyword evidence="1" id="KW-1133">Transmembrane helix</keyword>